<gene>
    <name evidence="4" type="ORF">CMUST_10475</name>
</gene>
<feature type="transmembrane region" description="Helical" evidence="2">
    <location>
        <begin position="112"/>
        <end position="134"/>
    </location>
</feature>
<keyword evidence="2" id="KW-0472">Membrane</keyword>
<protein>
    <submittedName>
        <fullName evidence="4">Uncharacterized protein</fullName>
    </submittedName>
</protein>
<feature type="compositionally biased region" description="Basic and acidic residues" evidence="1">
    <location>
        <begin position="48"/>
        <end position="82"/>
    </location>
</feature>
<dbReference type="KEGG" id="cmv:CMUST_10475"/>
<feature type="region of interest" description="Disordered" evidence="1">
    <location>
        <begin position="22"/>
        <end position="98"/>
    </location>
</feature>
<reference evidence="4 5" key="1">
    <citation type="journal article" date="2015" name="Genome Announc.">
        <title>Complete Genome Sequence of the Type Strain Corynebacterium mustelae DSM 45274, Isolated from Various Tissues of a Male Ferret with Lethal Sepsis.</title>
        <authorList>
            <person name="Ruckert C."/>
            <person name="Eimer J."/>
            <person name="Winkler A."/>
            <person name="Tauch A."/>
        </authorList>
    </citation>
    <scope>NUCLEOTIDE SEQUENCE [LARGE SCALE GENOMIC DNA]</scope>
    <source>
        <strain evidence="4 5">DSM 45274</strain>
    </source>
</reference>
<keyword evidence="3" id="KW-0732">Signal</keyword>
<name>A0A0G3GZ26_9CORY</name>
<evidence type="ECO:0000256" key="2">
    <source>
        <dbReference type="SAM" id="Phobius"/>
    </source>
</evidence>
<reference evidence="5" key="2">
    <citation type="submission" date="2015-05" db="EMBL/GenBank/DDBJ databases">
        <title>Complete genome sequence of Corynebacterium mustelae DSM 45274, isolated from various tissues of a male ferret with lethal sepsis.</title>
        <authorList>
            <person name="Ruckert C."/>
            <person name="Albersmeier A."/>
            <person name="Winkler A."/>
            <person name="Tauch A."/>
        </authorList>
    </citation>
    <scope>NUCLEOTIDE SEQUENCE [LARGE SCALE GENOMIC DNA]</scope>
    <source>
        <strain evidence="5">DSM 45274</strain>
    </source>
</reference>
<feature type="signal peptide" evidence="3">
    <location>
        <begin position="1"/>
        <end position="25"/>
    </location>
</feature>
<feature type="compositionally biased region" description="Low complexity" evidence="1">
    <location>
        <begin position="27"/>
        <end position="38"/>
    </location>
</feature>
<dbReference type="Proteomes" id="UP000035199">
    <property type="component" value="Chromosome"/>
</dbReference>
<keyword evidence="5" id="KW-1185">Reference proteome</keyword>
<organism evidence="4 5">
    <name type="scientific">Corynebacterium mustelae</name>
    <dbReference type="NCBI Taxonomy" id="571915"/>
    <lineage>
        <taxon>Bacteria</taxon>
        <taxon>Bacillati</taxon>
        <taxon>Actinomycetota</taxon>
        <taxon>Actinomycetes</taxon>
        <taxon>Mycobacteriales</taxon>
        <taxon>Corynebacteriaceae</taxon>
        <taxon>Corynebacterium</taxon>
    </lineage>
</organism>
<proteinExistence type="predicted"/>
<evidence type="ECO:0000313" key="5">
    <source>
        <dbReference type="Proteomes" id="UP000035199"/>
    </source>
</evidence>
<sequence>MRTIRTTAIAMLTATALLTSGQAFAQETTTETAATETTMSSTGSNNDGKTEDNKGDNKKDDSNKKDDKSSGSSSDDKNDKGSTPDSNSGSVEINDKGSLIRLGSMTTDHFKIATAVVSLLSAIAGALVVVFKFIPGAKDLLRR</sequence>
<accession>A0A0G3GZ26</accession>
<evidence type="ECO:0000313" key="4">
    <source>
        <dbReference type="EMBL" id="AKK06411.1"/>
    </source>
</evidence>
<evidence type="ECO:0000256" key="3">
    <source>
        <dbReference type="SAM" id="SignalP"/>
    </source>
</evidence>
<evidence type="ECO:0000256" key="1">
    <source>
        <dbReference type="SAM" id="MobiDB-lite"/>
    </source>
</evidence>
<keyword evidence="2" id="KW-1133">Transmembrane helix</keyword>
<dbReference type="AlphaFoldDB" id="A0A0G3GZ26"/>
<dbReference type="PATRIC" id="fig|571915.4.peg.2229"/>
<dbReference type="STRING" id="571915.CMUST_10475"/>
<feature type="chain" id="PRO_5002554892" evidence="3">
    <location>
        <begin position="26"/>
        <end position="143"/>
    </location>
</feature>
<dbReference type="RefSeq" id="WP_047262442.1">
    <property type="nucleotide sequence ID" value="NZ_CP011542.1"/>
</dbReference>
<keyword evidence="2" id="KW-0812">Transmembrane</keyword>
<dbReference type="EMBL" id="CP011542">
    <property type="protein sequence ID" value="AKK06411.1"/>
    <property type="molecule type" value="Genomic_DNA"/>
</dbReference>